<reference evidence="6 7" key="1">
    <citation type="submission" date="2016-06" db="EMBL/GenBank/DDBJ databases">
        <title>Domibacillus iocasae genome sequencing.</title>
        <authorList>
            <person name="Verma A."/>
            <person name="Pal Y."/>
            <person name="Ojha A.K."/>
            <person name="Krishnamurthi S."/>
        </authorList>
    </citation>
    <scope>NUCLEOTIDE SEQUENCE [LARGE SCALE GENOMIC DNA]</scope>
    <source>
        <strain evidence="6 7">DSM 29979</strain>
    </source>
</reference>
<dbReference type="CDD" id="cd06225">
    <property type="entry name" value="HAMP"/>
    <property type="match status" value="1"/>
</dbReference>
<evidence type="ECO:0000313" key="6">
    <source>
        <dbReference type="EMBL" id="OES46305.1"/>
    </source>
</evidence>
<dbReference type="PANTHER" id="PTHR32089:SF112">
    <property type="entry name" value="LYSOZYME-LIKE PROTEIN-RELATED"/>
    <property type="match status" value="1"/>
</dbReference>
<dbReference type="AlphaFoldDB" id="A0A1E7DTF9"/>
<dbReference type="Proteomes" id="UP000095658">
    <property type="component" value="Unassembled WGS sequence"/>
</dbReference>
<evidence type="ECO:0000313" key="7">
    <source>
        <dbReference type="Proteomes" id="UP000095658"/>
    </source>
</evidence>
<dbReference type="Gene3D" id="1.10.287.950">
    <property type="entry name" value="Methyl-accepting chemotaxis protein"/>
    <property type="match status" value="1"/>
</dbReference>
<dbReference type="PANTHER" id="PTHR32089">
    <property type="entry name" value="METHYL-ACCEPTING CHEMOTAXIS PROTEIN MCPB"/>
    <property type="match status" value="1"/>
</dbReference>
<dbReference type="GO" id="GO:0007165">
    <property type="term" value="P:signal transduction"/>
    <property type="evidence" value="ECO:0007669"/>
    <property type="project" value="InterPro"/>
</dbReference>
<dbReference type="SUPFAM" id="SSF58104">
    <property type="entry name" value="Methyl-accepting chemotaxis protein (MCP) signaling domain"/>
    <property type="match status" value="1"/>
</dbReference>
<dbReference type="Gene3D" id="6.10.340.10">
    <property type="match status" value="1"/>
</dbReference>
<keyword evidence="3 4" id="KW-0472">Membrane</keyword>
<dbReference type="RefSeq" id="WP_069937044.1">
    <property type="nucleotide sequence ID" value="NZ_MAMP01000003.1"/>
</dbReference>
<keyword evidence="2" id="KW-1003">Cell membrane</keyword>
<dbReference type="EMBL" id="MAMP01000003">
    <property type="protein sequence ID" value="OES46305.1"/>
    <property type="molecule type" value="Genomic_DNA"/>
</dbReference>
<accession>A0A1E7DTF9</accession>
<comment type="caution">
    <text evidence="6">The sequence shown here is derived from an EMBL/GenBank/DDBJ whole genome shotgun (WGS) entry which is preliminary data.</text>
</comment>
<evidence type="ECO:0000256" key="2">
    <source>
        <dbReference type="ARBA" id="ARBA00022475"/>
    </source>
</evidence>
<keyword evidence="4" id="KW-0812">Transmembrane</keyword>
<keyword evidence="4" id="KW-1133">Transmembrane helix</keyword>
<evidence type="ECO:0000256" key="1">
    <source>
        <dbReference type="ARBA" id="ARBA00004236"/>
    </source>
</evidence>
<evidence type="ECO:0000256" key="3">
    <source>
        <dbReference type="ARBA" id="ARBA00023136"/>
    </source>
</evidence>
<name>A0A1E7DTF9_9BACI</name>
<protein>
    <recommendedName>
        <fullName evidence="5">HAMP domain-containing protein</fullName>
    </recommendedName>
</protein>
<dbReference type="PROSITE" id="PS50885">
    <property type="entry name" value="HAMP"/>
    <property type="match status" value="1"/>
</dbReference>
<sequence>MKSIRMKFMIPIAFVLITVAQTGWKIGAVYEKQNLFGISNEMKKILTITALSILVIVMVVVFLLTSSITKPILKLKESVKQVADGNLQTHVHVSGNDEVAELSLNFNEMVTKMCSIVEVTEDAAKNVRESIQHLNIAVQEINESGSVAVAALDDLTDGTERSASGSKKAADRAKELGTLISLISEEADSMAQLAQKAATAADKGTKHVSAVVESMNASAVRMDVAITAIRTLAEDIGRIASSYT</sequence>
<evidence type="ECO:0000256" key="4">
    <source>
        <dbReference type="SAM" id="Phobius"/>
    </source>
</evidence>
<dbReference type="SMART" id="SM00304">
    <property type="entry name" value="HAMP"/>
    <property type="match status" value="1"/>
</dbReference>
<organism evidence="6 7">
    <name type="scientific">Domibacillus iocasae</name>
    <dbReference type="NCBI Taxonomy" id="1714016"/>
    <lineage>
        <taxon>Bacteria</taxon>
        <taxon>Bacillati</taxon>
        <taxon>Bacillota</taxon>
        <taxon>Bacilli</taxon>
        <taxon>Bacillales</taxon>
        <taxon>Bacillaceae</taxon>
        <taxon>Domibacillus</taxon>
    </lineage>
</organism>
<gene>
    <name evidence="6" type="ORF">BA724_14915</name>
</gene>
<feature type="domain" description="HAMP" evidence="5">
    <location>
        <begin position="66"/>
        <end position="118"/>
    </location>
</feature>
<dbReference type="InterPro" id="IPR003660">
    <property type="entry name" value="HAMP_dom"/>
</dbReference>
<proteinExistence type="predicted"/>
<keyword evidence="7" id="KW-1185">Reference proteome</keyword>
<feature type="transmembrane region" description="Helical" evidence="4">
    <location>
        <begin position="46"/>
        <end position="66"/>
    </location>
</feature>
<dbReference type="STRING" id="1714016.BA724_14915"/>
<dbReference type="Pfam" id="PF00672">
    <property type="entry name" value="HAMP"/>
    <property type="match status" value="1"/>
</dbReference>
<dbReference type="GO" id="GO:0005886">
    <property type="term" value="C:plasma membrane"/>
    <property type="evidence" value="ECO:0007669"/>
    <property type="project" value="UniProtKB-SubCell"/>
</dbReference>
<evidence type="ECO:0000259" key="5">
    <source>
        <dbReference type="PROSITE" id="PS50885"/>
    </source>
</evidence>
<comment type="subcellular location">
    <subcellularLocation>
        <location evidence="1">Cell membrane</location>
    </subcellularLocation>
</comment>